<accession>A0A6P2C630</accession>
<sequence>MTTVHIENTVEDFDTWKANFDKYERFRAEQGVQSYRVSRSVTEPNEVLIALEFRDETAARAFLPKLGQIMNSPQAQAQLVRHSVPRLYAVVTERVPSAAG</sequence>
<evidence type="ECO:0000313" key="2">
    <source>
        <dbReference type="EMBL" id="TVZ04973.1"/>
    </source>
</evidence>
<evidence type="ECO:0000259" key="1">
    <source>
        <dbReference type="Pfam" id="PF03992"/>
    </source>
</evidence>
<dbReference type="SUPFAM" id="SSF54909">
    <property type="entry name" value="Dimeric alpha+beta barrel"/>
    <property type="match status" value="1"/>
</dbReference>
<organism evidence="2 3">
    <name type="scientific">Trebonia kvetii</name>
    <dbReference type="NCBI Taxonomy" id="2480626"/>
    <lineage>
        <taxon>Bacteria</taxon>
        <taxon>Bacillati</taxon>
        <taxon>Actinomycetota</taxon>
        <taxon>Actinomycetes</taxon>
        <taxon>Streptosporangiales</taxon>
        <taxon>Treboniaceae</taxon>
        <taxon>Trebonia</taxon>
    </lineage>
</organism>
<dbReference type="Pfam" id="PF03992">
    <property type="entry name" value="ABM"/>
    <property type="match status" value="1"/>
</dbReference>
<gene>
    <name evidence="2" type="ORF">EAS64_10105</name>
</gene>
<dbReference type="RefSeq" id="WP_145852679.1">
    <property type="nucleotide sequence ID" value="NZ_RPFW01000002.1"/>
</dbReference>
<name>A0A6P2C630_9ACTN</name>
<dbReference type="InterPro" id="IPR011008">
    <property type="entry name" value="Dimeric_a/b-barrel"/>
</dbReference>
<proteinExistence type="predicted"/>
<reference evidence="2 3" key="1">
    <citation type="submission" date="2018-11" db="EMBL/GenBank/DDBJ databases">
        <title>Trebonia kvetii gen.nov., sp.nov., a novel acidophilic actinobacterium, and proposal of the new actinobacterial family Treboniaceae fam. nov.</title>
        <authorList>
            <person name="Rapoport D."/>
            <person name="Sagova-Mareckova M."/>
            <person name="Sedlacek I."/>
            <person name="Provaznik J."/>
            <person name="Kralova S."/>
            <person name="Pavlinic D."/>
            <person name="Benes V."/>
            <person name="Kopecky J."/>
        </authorList>
    </citation>
    <scope>NUCLEOTIDE SEQUENCE [LARGE SCALE GENOMIC DNA]</scope>
    <source>
        <strain evidence="2 3">15Tr583</strain>
    </source>
</reference>
<keyword evidence="3" id="KW-1185">Reference proteome</keyword>
<feature type="domain" description="ABM" evidence="1">
    <location>
        <begin position="11"/>
        <end position="63"/>
    </location>
</feature>
<dbReference type="AlphaFoldDB" id="A0A6P2C630"/>
<dbReference type="EMBL" id="RPFW01000002">
    <property type="protein sequence ID" value="TVZ04973.1"/>
    <property type="molecule type" value="Genomic_DNA"/>
</dbReference>
<comment type="caution">
    <text evidence="2">The sequence shown here is derived from an EMBL/GenBank/DDBJ whole genome shotgun (WGS) entry which is preliminary data.</text>
</comment>
<evidence type="ECO:0000313" key="3">
    <source>
        <dbReference type="Proteomes" id="UP000460272"/>
    </source>
</evidence>
<dbReference type="OrthoDB" id="4578588at2"/>
<dbReference type="Proteomes" id="UP000460272">
    <property type="component" value="Unassembled WGS sequence"/>
</dbReference>
<dbReference type="InterPro" id="IPR007138">
    <property type="entry name" value="ABM_dom"/>
</dbReference>
<protein>
    <recommendedName>
        <fullName evidence="1">ABM domain-containing protein</fullName>
    </recommendedName>
</protein>